<organism evidence="2 3">
    <name type="scientific">Rhabdonatronobacter sediminivivens</name>
    <dbReference type="NCBI Taxonomy" id="2743469"/>
    <lineage>
        <taxon>Bacteria</taxon>
        <taxon>Pseudomonadati</taxon>
        <taxon>Pseudomonadota</taxon>
        <taxon>Alphaproteobacteria</taxon>
        <taxon>Rhodobacterales</taxon>
        <taxon>Paracoccaceae</taxon>
        <taxon>Rhabdonatronobacter</taxon>
    </lineage>
</organism>
<dbReference type="EMBL" id="JACBXS010000050">
    <property type="protein sequence ID" value="NYS26534.1"/>
    <property type="molecule type" value="Genomic_DNA"/>
</dbReference>
<keyword evidence="3" id="KW-1185">Reference proteome</keyword>
<feature type="chain" id="PRO_5030931830" evidence="1">
    <location>
        <begin position="26"/>
        <end position="104"/>
    </location>
</feature>
<proteinExistence type="predicted"/>
<evidence type="ECO:0000256" key="1">
    <source>
        <dbReference type="SAM" id="SignalP"/>
    </source>
</evidence>
<comment type="caution">
    <text evidence="2">The sequence shown here is derived from an EMBL/GenBank/DDBJ whole genome shotgun (WGS) entry which is preliminary data.</text>
</comment>
<keyword evidence="1" id="KW-0732">Signal</keyword>
<name>A0A7Z0I2W0_9RHOB</name>
<evidence type="ECO:0000313" key="2">
    <source>
        <dbReference type="EMBL" id="NYS26534.1"/>
    </source>
</evidence>
<protein>
    <submittedName>
        <fullName evidence="2">Uncharacterized protein</fullName>
    </submittedName>
</protein>
<feature type="signal peptide" evidence="1">
    <location>
        <begin position="1"/>
        <end position="25"/>
    </location>
</feature>
<reference evidence="2 3" key="1">
    <citation type="journal article" date="2000" name="Arch. Microbiol.">
        <title>Rhodobaca bogoriensis gen. nov. and sp. nov., an alkaliphilic purple nonsulfur bacterium from African Rift Valley soda lakes.</title>
        <authorList>
            <person name="Milford A.D."/>
            <person name="Achenbach L.A."/>
            <person name="Jung D.O."/>
            <person name="Madigan M.T."/>
        </authorList>
    </citation>
    <scope>NUCLEOTIDE SEQUENCE [LARGE SCALE GENOMIC DNA]</scope>
    <source>
        <strain evidence="2 3">2376</strain>
    </source>
</reference>
<evidence type="ECO:0000313" key="3">
    <source>
        <dbReference type="Proteomes" id="UP000529417"/>
    </source>
</evidence>
<gene>
    <name evidence="2" type="ORF">HUK65_16230</name>
</gene>
<dbReference type="RefSeq" id="WP_179907326.1">
    <property type="nucleotide sequence ID" value="NZ_JACBXS010000050.1"/>
</dbReference>
<dbReference type="Proteomes" id="UP000529417">
    <property type="component" value="Unassembled WGS sequence"/>
</dbReference>
<sequence>MRPLFRTLLPLALSALILAPQPADARQMQCAARERVLDVLQDRLDQTVRARGLAGQTVMELFVGTDSGDWTLTVTLPNGMTCLLANGQGFTATDDMLAARGAPV</sequence>
<dbReference type="AlphaFoldDB" id="A0A7Z0I2W0"/>
<accession>A0A7Z0I2W0</accession>